<dbReference type="PROSITE" id="PS50106">
    <property type="entry name" value="PDZ"/>
    <property type="match status" value="1"/>
</dbReference>
<keyword evidence="2" id="KW-0472">Membrane</keyword>
<dbReference type="Proteomes" id="UP001177943">
    <property type="component" value="Chromosome"/>
</dbReference>
<feature type="region of interest" description="Disordered" evidence="1">
    <location>
        <begin position="416"/>
        <end position="454"/>
    </location>
</feature>
<feature type="transmembrane region" description="Helical" evidence="2">
    <location>
        <begin position="256"/>
        <end position="272"/>
    </location>
</feature>
<feature type="compositionally biased region" description="Basic residues" evidence="1">
    <location>
        <begin position="423"/>
        <end position="434"/>
    </location>
</feature>
<feature type="transmembrane region" description="Helical" evidence="2">
    <location>
        <begin position="224"/>
        <end position="244"/>
    </location>
</feature>
<dbReference type="InterPro" id="IPR041489">
    <property type="entry name" value="PDZ_6"/>
</dbReference>
<feature type="transmembrane region" description="Helical" evidence="2">
    <location>
        <begin position="82"/>
        <end position="100"/>
    </location>
</feature>
<feature type="transmembrane region" description="Helical" evidence="2">
    <location>
        <begin position="107"/>
        <end position="125"/>
    </location>
</feature>
<dbReference type="EMBL" id="CP126084">
    <property type="protein sequence ID" value="WHX48685.1"/>
    <property type="molecule type" value="Genomic_DNA"/>
</dbReference>
<keyword evidence="2" id="KW-1133">Transmembrane helix</keyword>
<organism evidence="4 5">
    <name type="scientific">Paenibacillus woosongensis</name>
    <dbReference type="NCBI Taxonomy" id="307580"/>
    <lineage>
        <taxon>Bacteria</taxon>
        <taxon>Bacillati</taxon>
        <taxon>Bacillota</taxon>
        <taxon>Bacilli</taxon>
        <taxon>Bacillales</taxon>
        <taxon>Paenibacillaceae</taxon>
        <taxon>Paenibacillus</taxon>
    </lineage>
</organism>
<feature type="transmembrane region" description="Helical" evidence="2">
    <location>
        <begin position="56"/>
        <end position="76"/>
    </location>
</feature>
<keyword evidence="2" id="KW-0812">Transmembrane</keyword>
<dbReference type="InterPro" id="IPR001478">
    <property type="entry name" value="PDZ"/>
</dbReference>
<evidence type="ECO:0000313" key="5">
    <source>
        <dbReference type="Proteomes" id="UP001177943"/>
    </source>
</evidence>
<dbReference type="KEGG" id="pwn:QNH46_21955"/>
<dbReference type="InterPro" id="IPR036034">
    <property type="entry name" value="PDZ_sf"/>
</dbReference>
<dbReference type="Gene3D" id="2.30.42.10">
    <property type="match status" value="1"/>
</dbReference>
<feature type="transmembrane region" description="Helical" evidence="2">
    <location>
        <begin position="14"/>
        <end position="35"/>
    </location>
</feature>
<evidence type="ECO:0000259" key="3">
    <source>
        <dbReference type="PROSITE" id="PS50106"/>
    </source>
</evidence>
<feature type="transmembrane region" description="Helical" evidence="2">
    <location>
        <begin position="145"/>
        <end position="163"/>
    </location>
</feature>
<evidence type="ECO:0000256" key="1">
    <source>
        <dbReference type="SAM" id="MobiDB-lite"/>
    </source>
</evidence>
<dbReference type="SUPFAM" id="SSF50156">
    <property type="entry name" value="PDZ domain-like"/>
    <property type="match status" value="1"/>
</dbReference>
<dbReference type="Pfam" id="PF17820">
    <property type="entry name" value="PDZ_6"/>
    <property type="match status" value="1"/>
</dbReference>
<dbReference type="SMART" id="SM00228">
    <property type="entry name" value="PDZ"/>
    <property type="match status" value="1"/>
</dbReference>
<accession>A0AA95KVM9</accession>
<feature type="domain" description="PDZ" evidence="3">
    <location>
        <begin position="312"/>
        <end position="368"/>
    </location>
</feature>
<evidence type="ECO:0000256" key="2">
    <source>
        <dbReference type="SAM" id="Phobius"/>
    </source>
</evidence>
<dbReference type="AlphaFoldDB" id="A0AA95KVM9"/>
<reference evidence="4" key="1">
    <citation type="submission" date="2023-05" db="EMBL/GenBank/DDBJ databases">
        <title>Comparative genomics of Bacillaceae isolates and their secondary metabolite potential.</title>
        <authorList>
            <person name="Song L."/>
            <person name="Nielsen L.J."/>
            <person name="Mohite O."/>
            <person name="Xu X."/>
            <person name="Weber T."/>
            <person name="Kovacs A.T."/>
        </authorList>
    </citation>
    <scope>NUCLEOTIDE SEQUENCE</scope>
    <source>
        <strain evidence="4">B2_4</strain>
    </source>
</reference>
<protein>
    <submittedName>
        <fullName evidence="4">PDZ domain-containing protein</fullName>
    </submittedName>
</protein>
<name>A0AA95KVM9_9BACL</name>
<proteinExistence type="predicted"/>
<evidence type="ECO:0000313" key="4">
    <source>
        <dbReference type="EMBL" id="WHX48685.1"/>
    </source>
</evidence>
<sequence length="454" mass="50075">MDTVLEVLWMLAEAAGQLLLQPFYYIAIILMMLIYRRQVLLERKLFHVRLHSWGVQTWRTVLGGLLAGLFVSLVSLFTGMTLTVEGIICVWAVTLLLLLFRVRYLCLAYAVGLLGMAQFIINLVPGLQGQGWTAEILRVIRELNIPALLCLVAVLHVAEGFLVRWQGASFAGPLFFEGKRGKLVGGYQLQSLWPVPLFLMIPAHTTGAMLPWTPLFGGEAWQEGFQWIAFPIVIGFSEVTTGLLPRAKAKVSSGRLLGYGMIMLVLALLSAWWSPLTIAAALAGILLHEGLVWLSRFEEQKRSPLFVHPVDGLRVLAVLPGSPAEELGIQAGETIIKVNGTPVATKEELHAGLRMNPAFCKLEVRNLAGESKFLQRAIYAGEHHQLGAILAPDDQAPVAVRMRPIALLHLLRPRREGESFRGGSRRSAGRQRAKKLADKPQPSQQQELGAETEG</sequence>
<dbReference type="RefSeq" id="WP_283926010.1">
    <property type="nucleotide sequence ID" value="NZ_CP126084.1"/>
</dbReference>
<gene>
    <name evidence="4" type="ORF">QNH46_21955</name>
</gene>
<feature type="transmembrane region" description="Helical" evidence="2">
    <location>
        <begin position="184"/>
        <end position="204"/>
    </location>
</feature>